<dbReference type="Pfam" id="PF00118">
    <property type="entry name" value="Cpn60_TCP1"/>
    <property type="match status" value="1"/>
</dbReference>
<dbReference type="InterPro" id="IPR017998">
    <property type="entry name" value="Chaperone_TCP-1"/>
</dbReference>
<dbReference type="FunFam" id="3.50.7.10:FF:000006">
    <property type="entry name" value="T-complex protein 1 subunit eta"/>
    <property type="match status" value="1"/>
</dbReference>
<dbReference type="Gene3D" id="3.50.7.10">
    <property type="entry name" value="GroEL"/>
    <property type="match status" value="1"/>
</dbReference>
<accession>A0A3P6TE87</accession>
<keyword evidence="5" id="KW-0067">ATP-binding</keyword>
<comment type="subcellular location">
    <subcellularLocation>
        <location evidence="1">Cytoplasm</location>
    </subcellularLocation>
</comment>
<keyword evidence="3" id="KW-0963">Cytoplasm</keyword>
<keyword evidence="4" id="KW-0547">Nucleotide-binding</keyword>
<sequence length="160" mass="17782">MIGIKKVAGGNLNESRLVQGVAFQKAFSYAGFEMQPKHYENPLVALLNIELELKAEKDNAEMRLTTVEEFQAVVDAEWDILYNKLEKIHESGAKIVLSKLPIGDVATQWDMFCAGRIPQEDLDRIMAACGGSILTTVSQIDASVLGKCEKFYEQQVGSER</sequence>
<dbReference type="EMBL" id="UYRV01027664">
    <property type="protein sequence ID" value="VDK81293.1"/>
    <property type="molecule type" value="Genomic_DNA"/>
</dbReference>
<dbReference type="SUPFAM" id="SSF52029">
    <property type="entry name" value="GroEL apical domain-like"/>
    <property type="match status" value="1"/>
</dbReference>
<evidence type="ECO:0000313" key="9">
    <source>
        <dbReference type="Proteomes" id="UP000271889"/>
    </source>
</evidence>
<dbReference type="OrthoDB" id="1935484at2759"/>
<evidence type="ECO:0000256" key="5">
    <source>
        <dbReference type="ARBA" id="ARBA00022840"/>
    </source>
</evidence>
<dbReference type="GO" id="GO:0005737">
    <property type="term" value="C:cytoplasm"/>
    <property type="evidence" value="ECO:0007669"/>
    <property type="project" value="UniProtKB-SubCell"/>
</dbReference>
<keyword evidence="9" id="KW-1185">Reference proteome</keyword>
<dbReference type="PANTHER" id="PTHR11353">
    <property type="entry name" value="CHAPERONIN"/>
    <property type="match status" value="1"/>
</dbReference>
<keyword evidence="6" id="KW-0143">Chaperone</keyword>
<name>A0A3P6TE87_CYLGO</name>
<comment type="similarity">
    <text evidence="2">Belongs to the TCP-1 chaperonin family.</text>
</comment>
<dbReference type="GO" id="GO:0140662">
    <property type="term" value="F:ATP-dependent protein folding chaperone"/>
    <property type="evidence" value="ECO:0007669"/>
    <property type="project" value="InterPro"/>
</dbReference>
<dbReference type="InterPro" id="IPR027409">
    <property type="entry name" value="GroEL-like_apical_dom_sf"/>
</dbReference>
<dbReference type="InterPro" id="IPR002423">
    <property type="entry name" value="Cpn60/GroEL/TCP-1"/>
</dbReference>
<evidence type="ECO:0000256" key="1">
    <source>
        <dbReference type="ARBA" id="ARBA00004496"/>
    </source>
</evidence>
<evidence type="ECO:0000256" key="2">
    <source>
        <dbReference type="ARBA" id="ARBA00008020"/>
    </source>
</evidence>
<protein>
    <recommendedName>
        <fullName evidence="7">CCT-eta</fullName>
    </recommendedName>
</protein>
<evidence type="ECO:0000256" key="3">
    <source>
        <dbReference type="ARBA" id="ARBA00022490"/>
    </source>
</evidence>
<reference evidence="8 9" key="1">
    <citation type="submission" date="2018-11" db="EMBL/GenBank/DDBJ databases">
        <authorList>
            <consortium name="Pathogen Informatics"/>
        </authorList>
    </citation>
    <scope>NUCLEOTIDE SEQUENCE [LARGE SCALE GENOMIC DNA]</scope>
</reference>
<dbReference type="AlphaFoldDB" id="A0A3P6TE87"/>
<organism evidence="8 9">
    <name type="scientific">Cylicostephanus goldi</name>
    <name type="common">Nematode worm</name>
    <dbReference type="NCBI Taxonomy" id="71465"/>
    <lineage>
        <taxon>Eukaryota</taxon>
        <taxon>Metazoa</taxon>
        <taxon>Ecdysozoa</taxon>
        <taxon>Nematoda</taxon>
        <taxon>Chromadorea</taxon>
        <taxon>Rhabditida</taxon>
        <taxon>Rhabditina</taxon>
        <taxon>Rhabditomorpha</taxon>
        <taxon>Strongyloidea</taxon>
        <taxon>Strongylidae</taxon>
        <taxon>Cylicostephanus</taxon>
    </lineage>
</organism>
<evidence type="ECO:0000256" key="7">
    <source>
        <dbReference type="ARBA" id="ARBA00032221"/>
    </source>
</evidence>
<dbReference type="Proteomes" id="UP000271889">
    <property type="component" value="Unassembled WGS sequence"/>
</dbReference>
<evidence type="ECO:0000313" key="8">
    <source>
        <dbReference type="EMBL" id="VDK81293.1"/>
    </source>
</evidence>
<proteinExistence type="inferred from homology"/>
<dbReference type="GO" id="GO:0005524">
    <property type="term" value="F:ATP binding"/>
    <property type="evidence" value="ECO:0007669"/>
    <property type="project" value="UniProtKB-KW"/>
</dbReference>
<gene>
    <name evidence="8" type="ORF">CGOC_LOCUS7809</name>
</gene>
<evidence type="ECO:0000256" key="4">
    <source>
        <dbReference type="ARBA" id="ARBA00022741"/>
    </source>
</evidence>
<evidence type="ECO:0000256" key="6">
    <source>
        <dbReference type="ARBA" id="ARBA00023186"/>
    </source>
</evidence>